<dbReference type="PANTHER" id="PTHR43798:SF14">
    <property type="entry name" value="SERINE HYDROLASE-LIKE PROTEIN DDB_G0286239"/>
    <property type="match status" value="1"/>
</dbReference>
<keyword evidence="4" id="KW-1185">Reference proteome</keyword>
<gene>
    <name evidence="5" type="primary">LOC117650007</name>
</gene>
<dbReference type="RefSeq" id="XP_034249143.1">
    <property type="nucleotide sequence ID" value="XM_034393252.1"/>
</dbReference>
<dbReference type="AlphaFoldDB" id="A0A6P8ZV08"/>
<dbReference type="InterPro" id="IPR050266">
    <property type="entry name" value="AB_hydrolase_sf"/>
</dbReference>
<evidence type="ECO:0000313" key="4">
    <source>
        <dbReference type="Proteomes" id="UP000515158"/>
    </source>
</evidence>
<dbReference type="Gene3D" id="3.40.50.1820">
    <property type="entry name" value="alpha/beta hydrolase"/>
    <property type="match status" value="1"/>
</dbReference>
<protein>
    <submittedName>
        <fullName evidence="5">Probable serine hydrolase</fullName>
    </submittedName>
</protein>
<dbReference type="PANTHER" id="PTHR43798">
    <property type="entry name" value="MONOACYLGLYCEROL LIPASE"/>
    <property type="match status" value="1"/>
</dbReference>
<dbReference type="InParanoid" id="A0A6P8ZV08"/>
<dbReference type="GO" id="GO:0016787">
    <property type="term" value="F:hydrolase activity"/>
    <property type="evidence" value="ECO:0007669"/>
    <property type="project" value="UniProtKB-KW"/>
</dbReference>
<evidence type="ECO:0000259" key="3">
    <source>
        <dbReference type="Pfam" id="PF00561"/>
    </source>
</evidence>
<evidence type="ECO:0000256" key="1">
    <source>
        <dbReference type="ARBA" id="ARBA00008645"/>
    </source>
</evidence>
<dbReference type="PRINTS" id="PR00111">
    <property type="entry name" value="ABHYDROLASE"/>
</dbReference>
<dbReference type="FunCoup" id="A0A6P8ZV08">
    <property type="interactions" value="116"/>
</dbReference>
<dbReference type="OrthoDB" id="190201at2759"/>
<evidence type="ECO:0000256" key="2">
    <source>
        <dbReference type="ARBA" id="ARBA00022801"/>
    </source>
</evidence>
<keyword evidence="2 5" id="KW-0378">Hydrolase</keyword>
<reference evidence="5" key="1">
    <citation type="submission" date="2025-08" db="UniProtKB">
        <authorList>
            <consortium name="RefSeq"/>
        </authorList>
    </citation>
    <scope>IDENTIFICATION</scope>
    <source>
        <tissue evidence="5">Total insect</tissue>
    </source>
</reference>
<dbReference type="GO" id="GO:0016020">
    <property type="term" value="C:membrane"/>
    <property type="evidence" value="ECO:0007669"/>
    <property type="project" value="TreeGrafter"/>
</dbReference>
<dbReference type="Pfam" id="PF00561">
    <property type="entry name" value="Abhydrolase_1"/>
    <property type="match status" value="1"/>
</dbReference>
<sequence length="319" mass="35812">MYRTAKSLFSSASVQLPVVASFRRVHTEVKVPVPWGHVAGKWWNKDEGKPIIALHGWQDNANSFDRLVPSISPKASVLAIDLPGHGHSSHFPHGFPYHRMSAVMTLRRIVEHFGWKSVTLMGHSLGGQTCFMYAAIYPGEVDSLITIDILAPIPLNPQKYIKHGGKTIDEFIRRDLQTEATAPSHPYEDLVKMVLKSPISPDTVEGAKILMDRGSVKTEEGKYRLTRDTRLKGNSTSGWSADDILKYCLELKTNILCIKAEGSPYFSTKEFFDQSWENVTKAAKNAELVYLPGKHHLHLENVEAVAPVVNKFLSKYYTR</sequence>
<proteinExistence type="inferred from homology"/>
<dbReference type="InterPro" id="IPR000073">
    <property type="entry name" value="AB_hydrolase_1"/>
</dbReference>
<feature type="domain" description="AB hydrolase-1" evidence="3">
    <location>
        <begin position="49"/>
        <end position="301"/>
    </location>
</feature>
<evidence type="ECO:0000313" key="5">
    <source>
        <dbReference type="RefSeq" id="XP_034249143.1"/>
    </source>
</evidence>
<organism evidence="5">
    <name type="scientific">Thrips palmi</name>
    <name type="common">Melon thrips</name>
    <dbReference type="NCBI Taxonomy" id="161013"/>
    <lineage>
        <taxon>Eukaryota</taxon>
        <taxon>Metazoa</taxon>
        <taxon>Ecdysozoa</taxon>
        <taxon>Arthropoda</taxon>
        <taxon>Hexapoda</taxon>
        <taxon>Insecta</taxon>
        <taxon>Pterygota</taxon>
        <taxon>Neoptera</taxon>
        <taxon>Paraneoptera</taxon>
        <taxon>Thysanoptera</taxon>
        <taxon>Terebrantia</taxon>
        <taxon>Thripoidea</taxon>
        <taxon>Thripidae</taxon>
        <taxon>Thrips</taxon>
    </lineage>
</organism>
<dbReference type="InterPro" id="IPR029058">
    <property type="entry name" value="AB_hydrolase_fold"/>
</dbReference>
<dbReference type="SUPFAM" id="SSF53474">
    <property type="entry name" value="alpha/beta-Hydrolases"/>
    <property type="match status" value="1"/>
</dbReference>
<name>A0A6P8ZV08_THRPL</name>
<dbReference type="GeneID" id="117650007"/>
<dbReference type="KEGG" id="tpal:117650007"/>
<dbReference type="Proteomes" id="UP000515158">
    <property type="component" value="Unplaced"/>
</dbReference>
<accession>A0A6P8ZV08</accession>
<comment type="similarity">
    <text evidence="1">Belongs to the AB hydrolase superfamily.</text>
</comment>